<dbReference type="CDD" id="cd02651">
    <property type="entry name" value="nuc_hydro_IU_UC_XIUA"/>
    <property type="match status" value="1"/>
</dbReference>
<dbReference type="InterPro" id="IPR036452">
    <property type="entry name" value="Ribo_hydro-like"/>
</dbReference>
<sequence length="319" mass="34223">MKRLPVIIDTDPGQDDAFAILLALAAPQLDVLALTTVAGNMGLAQTTDNARRIVELAGRPDLPVHAGCDRPILRDPRPVPEIHGETGIDGWDWAPARHPPRPEHAVDFLVRTLSAAPEPVTIIALGPQTNIAMALRRAPAIRDRIARIVFMGGGYFEGGNMTPAAEYNILVDPEAARIVLRSGVPVTAVPLDCTHATPAPVGWSETLRARGGVVGGVVMAACAGMMEFFEIYGNRKYGTRSRPLHDAVAVAALLWPDLFTGRLCPVDVECAGELTTGMTVVDWLRQTGAVDNCLWLNGCHDPDAVYDRMADLLAGLPRL</sequence>
<gene>
    <name evidence="4" type="ORF">ACFSGJ_03335</name>
</gene>
<evidence type="ECO:0000313" key="4">
    <source>
        <dbReference type="EMBL" id="MFD1911244.1"/>
    </source>
</evidence>
<feature type="domain" description="Inosine/uridine-preferring nucleoside hydrolase" evidence="3">
    <location>
        <begin position="6"/>
        <end position="299"/>
    </location>
</feature>
<evidence type="ECO:0000256" key="1">
    <source>
        <dbReference type="ARBA" id="ARBA00022801"/>
    </source>
</evidence>
<keyword evidence="2" id="KW-0326">Glycosidase</keyword>
<dbReference type="Pfam" id="PF01156">
    <property type="entry name" value="IU_nuc_hydro"/>
    <property type="match status" value="1"/>
</dbReference>
<dbReference type="PANTHER" id="PTHR12304">
    <property type="entry name" value="INOSINE-URIDINE PREFERRING NUCLEOSIDE HYDROLASE"/>
    <property type="match status" value="1"/>
</dbReference>
<dbReference type="InterPro" id="IPR023186">
    <property type="entry name" value="IUNH"/>
</dbReference>
<evidence type="ECO:0000313" key="5">
    <source>
        <dbReference type="Proteomes" id="UP001597353"/>
    </source>
</evidence>
<dbReference type="EMBL" id="JBHUGH010000002">
    <property type="protein sequence ID" value="MFD1911244.1"/>
    <property type="molecule type" value="Genomic_DNA"/>
</dbReference>
<comment type="caution">
    <text evidence="4">The sequence shown here is derived from an EMBL/GenBank/DDBJ whole genome shotgun (WGS) entry which is preliminary data.</text>
</comment>
<name>A0ABW4S1G1_9RHOB</name>
<protein>
    <submittedName>
        <fullName evidence="4">Nucleoside hydrolase</fullName>
    </submittedName>
</protein>
<dbReference type="PANTHER" id="PTHR12304:SF4">
    <property type="entry name" value="URIDINE NUCLEOSIDASE"/>
    <property type="match status" value="1"/>
</dbReference>
<dbReference type="GO" id="GO:0016787">
    <property type="term" value="F:hydrolase activity"/>
    <property type="evidence" value="ECO:0007669"/>
    <property type="project" value="UniProtKB-KW"/>
</dbReference>
<evidence type="ECO:0000256" key="2">
    <source>
        <dbReference type="ARBA" id="ARBA00023295"/>
    </source>
</evidence>
<dbReference type="SUPFAM" id="SSF53590">
    <property type="entry name" value="Nucleoside hydrolase"/>
    <property type="match status" value="1"/>
</dbReference>
<proteinExistence type="predicted"/>
<reference evidence="5" key="1">
    <citation type="journal article" date="2019" name="Int. J. Syst. Evol. Microbiol.">
        <title>The Global Catalogue of Microorganisms (GCM) 10K type strain sequencing project: providing services to taxonomists for standard genome sequencing and annotation.</title>
        <authorList>
            <consortium name="The Broad Institute Genomics Platform"/>
            <consortium name="The Broad Institute Genome Sequencing Center for Infectious Disease"/>
            <person name="Wu L."/>
            <person name="Ma J."/>
        </authorList>
    </citation>
    <scope>NUCLEOTIDE SEQUENCE [LARGE SCALE GENOMIC DNA]</scope>
    <source>
        <strain evidence="5">CGMCC 4.7242</strain>
    </source>
</reference>
<dbReference type="Gene3D" id="3.90.245.10">
    <property type="entry name" value="Ribonucleoside hydrolase-like"/>
    <property type="match status" value="1"/>
</dbReference>
<organism evidence="4 5">
    <name type="scientific">Halodurantibacterium flavum</name>
    <dbReference type="NCBI Taxonomy" id="1382802"/>
    <lineage>
        <taxon>Bacteria</taxon>
        <taxon>Pseudomonadati</taxon>
        <taxon>Pseudomonadota</taxon>
        <taxon>Alphaproteobacteria</taxon>
        <taxon>Rhodobacterales</taxon>
        <taxon>Paracoccaceae</taxon>
        <taxon>Halodurantibacterium</taxon>
    </lineage>
</organism>
<keyword evidence="1 4" id="KW-0378">Hydrolase</keyword>
<accession>A0ABW4S1G1</accession>
<keyword evidence="5" id="KW-1185">Reference proteome</keyword>
<dbReference type="RefSeq" id="WP_390259468.1">
    <property type="nucleotide sequence ID" value="NZ_JBHUGH010000002.1"/>
</dbReference>
<dbReference type="Proteomes" id="UP001597353">
    <property type="component" value="Unassembled WGS sequence"/>
</dbReference>
<dbReference type="InterPro" id="IPR001910">
    <property type="entry name" value="Inosine/uridine_hydrolase_dom"/>
</dbReference>
<evidence type="ECO:0000259" key="3">
    <source>
        <dbReference type="Pfam" id="PF01156"/>
    </source>
</evidence>